<gene>
    <name evidence="6" type="primary">flgA</name>
    <name evidence="6" type="ORF">DNK49_09845</name>
</gene>
<keyword evidence="2" id="KW-0732">Signal</keyword>
<comment type="caution">
    <text evidence="6">The sequence shown here is derived from an EMBL/GenBank/DDBJ whole genome shotgun (WGS) entry which is preliminary data.</text>
</comment>
<keyword evidence="6" id="KW-0969">Cilium</keyword>
<comment type="subcellular location">
    <subcellularLocation>
        <location evidence="1">Periplasm</location>
    </subcellularLocation>
</comment>
<dbReference type="PANTHER" id="PTHR36307:SF1">
    <property type="entry name" value="FLAGELLA BASAL BODY P-RING FORMATION PROTEIN FLGA"/>
    <property type="match status" value="1"/>
</dbReference>
<dbReference type="NCBIfam" id="TIGR03170">
    <property type="entry name" value="flgA_cterm"/>
    <property type="match status" value="1"/>
</dbReference>
<dbReference type="InterPro" id="IPR039246">
    <property type="entry name" value="Flagellar_FlgA"/>
</dbReference>
<dbReference type="AlphaFoldDB" id="A0A323V0H7"/>
<name>A0A323V0H7_9RHOO</name>
<proteinExistence type="predicted"/>
<dbReference type="InterPro" id="IPR013974">
    <property type="entry name" value="SAF"/>
</dbReference>
<keyword evidence="7" id="KW-1185">Reference proteome</keyword>
<dbReference type="CDD" id="cd11614">
    <property type="entry name" value="SAF_CpaB_FlgA_like"/>
    <property type="match status" value="1"/>
</dbReference>
<organism evidence="6 7">
    <name type="scientific">Parazoarcus communis SWub3 = DSM 12120</name>
    <dbReference type="NCBI Taxonomy" id="1121029"/>
    <lineage>
        <taxon>Bacteria</taxon>
        <taxon>Pseudomonadati</taxon>
        <taxon>Pseudomonadota</taxon>
        <taxon>Betaproteobacteria</taxon>
        <taxon>Rhodocyclales</taxon>
        <taxon>Zoogloeaceae</taxon>
        <taxon>Parazoarcus</taxon>
    </lineage>
</organism>
<evidence type="ECO:0000313" key="6">
    <source>
        <dbReference type="EMBL" id="PZA16936.1"/>
    </source>
</evidence>
<dbReference type="Gene3D" id="2.30.30.760">
    <property type="match status" value="1"/>
</dbReference>
<evidence type="ECO:0000256" key="2">
    <source>
        <dbReference type="ARBA" id="ARBA00022729"/>
    </source>
</evidence>
<dbReference type="SMART" id="SM00858">
    <property type="entry name" value="SAF"/>
    <property type="match status" value="1"/>
</dbReference>
<dbReference type="Gene3D" id="3.90.1210.10">
    <property type="entry name" value="Antifreeze-like/N-acetylneuraminic acid synthase C-terminal domain"/>
    <property type="match status" value="1"/>
</dbReference>
<reference evidence="6 7" key="1">
    <citation type="submission" date="2018-06" db="EMBL/GenBank/DDBJ databases">
        <title>Azoarcus communis strain SWub3 genome.</title>
        <authorList>
            <person name="Zorraquino Salvo V."/>
            <person name="Toubiana D."/>
            <person name="Blumwald E."/>
        </authorList>
    </citation>
    <scope>NUCLEOTIDE SEQUENCE [LARGE SCALE GENOMIC DNA]</scope>
    <source>
        <strain evidence="6 7">SWub3</strain>
    </source>
</reference>
<feature type="region of interest" description="Disordered" evidence="4">
    <location>
        <begin position="1"/>
        <end position="29"/>
    </location>
</feature>
<dbReference type="InterPro" id="IPR017585">
    <property type="entry name" value="SAF_FlgA"/>
</dbReference>
<accession>A0A323V0H7</accession>
<evidence type="ECO:0000256" key="1">
    <source>
        <dbReference type="ARBA" id="ARBA00004418"/>
    </source>
</evidence>
<feature type="domain" description="SAF" evidence="5">
    <location>
        <begin position="148"/>
        <end position="210"/>
    </location>
</feature>
<keyword evidence="6" id="KW-0282">Flagellum</keyword>
<evidence type="ECO:0000259" key="5">
    <source>
        <dbReference type="SMART" id="SM00858"/>
    </source>
</evidence>
<dbReference type="GO" id="GO:0042597">
    <property type="term" value="C:periplasmic space"/>
    <property type="evidence" value="ECO:0007669"/>
    <property type="project" value="UniProtKB-SubCell"/>
</dbReference>
<dbReference type="OrthoDB" id="8563889at2"/>
<evidence type="ECO:0000256" key="3">
    <source>
        <dbReference type="ARBA" id="ARBA00022764"/>
    </source>
</evidence>
<sequence>MLRHYGASDFPRSGRRQSKRGNPVSAFRKEPELRPGHLLVALSMVATLLPVPVAAEAGARQQIETAVSAHVGALIAETAHKEGWREVRHNLTMTPLSNPDGLPRCSTPLEIVQTSARPSPLDRLRLDVRCPDTPGWSLTVSTQQNIALAVQTVATSVDRGQTIEARHLTEETINVSRAQRGFLTSADQAIGMVAKRRLRAGQVLTPNLLDAPLPVRKGQQIRLVAQDQGVAATTLGEALADGHVGETIKVRNLASNKVVDARIVEPGIASTLIQP</sequence>
<dbReference type="EMBL" id="QKOE01000005">
    <property type="protein sequence ID" value="PZA16936.1"/>
    <property type="molecule type" value="Genomic_DNA"/>
</dbReference>
<dbReference type="PANTHER" id="PTHR36307">
    <property type="entry name" value="FLAGELLA BASAL BODY P-RING FORMATION PROTEIN FLGA"/>
    <property type="match status" value="1"/>
</dbReference>
<evidence type="ECO:0000313" key="7">
    <source>
        <dbReference type="Proteomes" id="UP000248259"/>
    </source>
</evidence>
<dbReference type="Proteomes" id="UP000248259">
    <property type="component" value="Unassembled WGS sequence"/>
</dbReference>
<dbReference type="Pfam" id="PF13144">
    <property type="entry name" value="ChapFlgA"/>
    <property type="match status" value="1"/>
</dbReference>
<keyword evidence="6" id="KW-0966">Cell projection</keyword>
<protein>
    <submittedName>
        <fullName evidence="6">Flagella basal body P-ring formation protein FlgA</fullName>
    </submittedName>
</protein>
<keyword evidence="3" id="KW-0574">Periplasm</keyword>
<dbReference type="GO" id="GO:0044780">
    <property type="term" value="P:bacterial-type flagellum assembly"/>
    <property type="evidence" value="ECO:0007669"/>
    <property type="project" value="InterPro"/>
</dbReference>
<evidence type="ECO:0000256" key="4">
    <source>
        <dbReference type="SAM" id="MobiDB-lite"/>
    </source>
</evidence>